<organism evidence="2 3">
    <name type="scientific">Micromonospora sonchi</name>
    <dbReference type="NCBI Taxonomy" id="1763543"/>
    <lineage>
        <taxon>Bacteria</taxon>
        <taxon>Bacillati</taxon>
        <taxon>Actinomycetota</taxon>
        <taxon>Actinomycetes</taxon>
        <taxon>Micromonosporales</taxon>
        <taxon>Micromonosporaceae</taxon>
        <taxon>Micromonospora</taxon>
    </lineage>
</organism>
<dbReference type="Proteomes" id="UP000608890">
    <property type="component" value="Unassembled WGS sequence"/>
</dbReference>
<dbReference type="AlphaFoldDB" id="A0A917U2Z2"/>
<protein>
    <submittedName>
        <fullName evidence="2">Uncharacterized protein</fullName>
    </submittedName>
</protein>
<sequence length="178" mass="18857">MTSEFARDAAMTAAIFGFFAMGWFGWAQEHPPKPWKKWLISGSVLAALILVVAGLLSWSIWNTGTVFDRDTSQLFGIIVGIEFGLAGIGAGVLTRRGRRELVPVWIALVVGLHFIPLAPLLRSPLLYPVAVVVIAVAAAAVPVARRRSLPVSAVNGIGVGTTLVTAAILALVDAFARS</sequence>
<feature type="transmembrane region" description="Helical" evidence="1">
    <location>
        <begin position="156"/>
        <end position="176"/>
    </location>
</feature>
<keyword evidence="3" id="KW-1185">Reference proteome</keyword>
<keyword evidence="1" id="KW-0472">Membrane</keyword>
<reference evidence="2" key="1">
    <citation type="journal article" date="2014" name="Int. J. Syst. Evol. Microbiol.">
        <title>Complete genome sequence of Corynebacterium casei LMG S-19264T (=DSM 44701T), isolated from a smear-ripened cheese.</title>
        <authorList>
            <consortium name="US DOE Joint Genome Institute (JGI-PGF)"/>
            <person name="Walter F."/>
            <person name="Albersmeier A."/>
            <person name="Kalinowski J."/>
            <person name="Ruckert C."/>
        </authorList>
    </citation>
    <scope>NUCLEOTIDE SEQUENCE</scope>
    <source>
        <strain evidence="2">CGMCC 4.7312</strain>
    </source>
</reference>
<evidence type="ECO:0000256" key="1">
    <source>
        <dbReference type="SAM" id="Phobius"/>
    </source>
</evidence>
<feature type="transmembrane region" description="Helical" evidence="1">
    <location>
        <begin position="73"/>
        <end position="94"/>
    </location>
</feature>
<name>A0A917U2Z2_9ACTN</name>
<keyword evidence="1" id="KW-1133">Transmembrane helix</keyword>
<reference evidence="2" key="2">
    <citation type="submission" date="2020-09" db="EMBL/GenBank/DDBJ databases">
        <authorList>
            <person name="Sun Q."/>
            <person name="Zhou Y."/>
        </authorList>
    </citation>
    <scope>NUCLEOTIDE SEQUENCE</scope>
    <source>
        <strain evidence="2">CGMCC 4.7312</strain>
    </source>
</reference>
<feature type="transmembrane region" description="Helical" evidence="1">
    <location>
        <begin position="101"/>
        <end position="119"/>
    </location>
</feature>
<proteinExistence type="predicted"/>
<feature type="transmembrane region" description="Helical" evidence="1">
    <location>
        <begin position="6"/>
        <end position="26"/>
    </location>
</feature>
<gene>
    <name evidence="2" type="ORF">GCM10011608_43320</name>
</gene>
<dbReference type="EMBL" id="BMNB01000022">
    <property type="protein sequence ID" value="GGM53749.1"/>
    <property type="molecule type" value="Genomic_DNA"/>
</dbReference>
<comment type="caution">
    <text evidence="2">The sequence shown here is derived from an EMBL/GenBank/DDBJ whole genome shotgun (WGS) entry which is preliminary data.</text>
</comment>
<accession>A0A917U2Z2</accession>
<dbReference type="RefSeq" id="WP_189047199.1">
    <property type="nucleotide sequence ID" value="NZ_BMNB01000022.1"/>
</dbReference>
<keyword evidence="1" id="KW-0812">Transmembrane</keyword>
<feature type="transmembrane region" description="Helical" evidence="1">
    <location>
        <begin position="125"/>
        <end position="144"/>
    </location>
</feature>
<evidence type="ECO:0000313" key="3">
    <source>
        <dbReference type="Proteomes" id="UP000608890"/>
    </source>
</evidence>
<feature type="transmembrane region" description="Helical" evidence="1">
    <location>
        <begin position="38"/>
        <end position="61"/>
    </location>
</feature>
<evidence type="ECO:0000313" key="2">
    <source>
        <dbReference type="EMBL" id="GGM53749.1"/>
    </source>
</evidence>